<dbReference type="Proteomes" id="UP001062738">
    <property type="component" value="Unassembled WGS sequence"/>
</dbReference>
<protein>
    <recommendedName>
        <fullName evidence="2">Rad50/SbcC-type AAA domain-containing protein</fullName>
    </recommendedName>
</protein>
<evidence type="ECO:0000256" key="1">
    <source>
        <dbReference type="SAM" id="Coils"/>
    </source>
</evidence>
<dbReference type="RefSeq" id="WP_265152442.1">
    <property type="nucleotide sequence ID" value="NZ_JAOXXL010000024.1"/>
</dbReference>
<feature type="coiled-coil region" evidence="1">
    <location>
        <begin position="328"/>
        <end position="355"/>
    </location>
</feature>
<comment type="caution">
    <text evidence="3">The sequence shown here is derived from an EMBL/GenBank/DDBJ whole genome shotgun (WGS) entry which is preliminary data.</text>
</comment>
<accession>A0ABT4DJ30</accession>
<keyword evidence="1" id="KW-0175">Coiled coil</keyword>
<evidence type="ECO:0000259" key="2">
    <source>
        <dbReference type="Pfam" id="PF13476"/>
    </source>
</evidence>
<dbReference type="EMBL" id="JAOXXL010000024">
    <property type="protein sequence ID" value="MCY7008600.1"/>
    <property type="molecule type" value="Genomic_DNA"/>
</dbReference>
<dbReference type="Pfam" id="PF13476">
    <property type="entry name" value="AAA_23"/>
    <property type="match status" value="1"/>
</dbReference>
<gene>
    <name evidence="3" type="ORF">OCK72_08105</name>
</gene>
<dbReference type="InterPro" id="IPR038729">
    <property type="entry name" value="Rad50/SbcC_AAA"/>
</dbReference>
<evidence type="ECO:0000313" key="3">
    <source>
        <dbReference type="EMBL" id="MCY7008600.1"/>
    </source>
</evidence>
<sequence length="482" mass="56294">MIFKSIYLKEGFNERRIDFSKEVNLIHSDENSKGKTTLLRFMLYALGYNIPNTKKIKFNQCEVEMIVENEKKEEIKLVRNSLPIIEIEINKKKKVYVIPEQQNELQELIFGIENKDIISNLLGVYYIDQEKGWTLLNRGIVIGSIHFNIEELIRGLSGINCIDLIEKESQLKRRISKYKQMFSIAEYQEILQNEEGLVTNSYEDKIDSELDSLLIKQREIKEELRRIDRTLSDNKHFKKFVVEMKLLVKTSSGEIVAVTENNIVGLNDAIELLVTKRKITFTKLADITSKIEKKQKNFDKEYEQLKFFKSANQLEIFDKRISRIPLNQVIIKQEITNLEKQAKNIREEISRITKNNNTIVSNIFETIIKYAIELKIGDKDSISPTYLFTSNLKELSGAILHKTVFAFKLGYITAIKKKLNIKLPILLDSPSGKEVDQENIKLMMNILKRDFSDHQIIIASIFKYDFNDINIIEIRNRLIEII</sequence>
<name>A0ABT4DJ30_FUSSI</name>
<keyword evidence="4" id="KW-1185">Reference proteome</keyword>
<organism evidence="3 4">
    <name type="scientific">Fusobacterium simiae</name>
    <dbReference type="NCBI Taxonomy" id="855"/>
    <lineage>
        <taxon>Bacteria</taxon>
        <taxon>Fusobacteriati</taxon>
        <taxon>Fusobacteriota</taxon>
        <taxon>Fusobacteriia</taxon>
        <taxon>Fusobacteriales</taxon>
        <taxon>Fusobacteriaceae</taxon>
        <taxon>Fusobacterium</taxon>
    </lineage>
</organism>
<feature type="domain" description="Rad50/SbcC-type AAA" evidence="2">
    <location>
        <begin position="12"/>
        <end position="231"/>
    </location>
</feature>
<evidence type="ECO:0000313" key="4">
    <source>
        <dbReference type="Proteomes" id="UP001062738"/>
    </source>
</evidence>
<proteinExistence type="predicted"/>
<reference evidence="3" key="1">
    <citation type="submission" date="2022-09" db="EMBL/GenBank/DDBJ databases">
        <authorList>
            <person name="Zoaiter M."/>
        </authorList>
    </citation>
    <scope>NUCLEOTIDE SEQUENCE</scope>
    <source>
        <strain evidence="3">DSM 19848</strain>
    </source>
</reference>